<dbReference type="EMBL" id="JAAEDL010000026">
    <property type="protein sequence ID" value="MBR0683078.1"/>
    <property type="molecule type" value="Genomic_DNA"/>
</dbReference>
<evidence type="ECO:0000256" key="1">
    <source>
        <dbReference type="SAM" id="MobiDB-lite"/>
    </source>
</evidence>
<name>A0A9X9XH92_9PROT</name>
<dbReference type="NCBIfam" id="NF045541">
    <property type="entry name" value="scaf_prot_MCP2"/>
    <property type="match status" value="1"/>
</dbReference>
<accession>A0A9X9XH92</accession>
<dbReference type="Pfam" id="PF25209">
    <property type="entry name" value="Phage_capsid_4"/>
    <property type="match status" value="1"/>
</dbReference>
<protein>
    <submittedName>
        <fullName evidence="2">Terminase</fullName>
    </submittedName>
</protein>
<gene>
    <name evidence="2" type="ORF">GXW74_21490</name>
</gene>
<evidence type="ECO:0000313" key="3">
    <source>
        <dbReference type="Proteomes" id="UP001138709"/>
    </source>
</evidence>
<dbReference type="AlphaFoldDB" id="A0A9X9XH92"/>
<reference evidence="2" key="2">
    <citation type="journal article" date="2021" name="Syst. Appl. Microbiol.">
        <title>Roseomonas hellenica sp. nov., isolated from roots of wild-growing Alkanna tinctoria.</title>
        <authorList>
            <person name="Rat A."/>
            <person name="Naranjo H.D."/>
            <person name="Lebbe L."/>
            <person name="Cnockaert M."/>
            <person name="Krigas N."/>
            <person name="Grigoriadou K."/>
            <person name="Maloupa E."/>
            <person name="Willems A."/>
        </authorList>
    </citation>
    <scope>NUCLEOTIDE SEQUENCE</scope>
    <source>
        <strain evidence="2">LMG 31228</strain>
    </source>
</reference>
<keyword evidence="3" id="KW-1185">Reference proteome</keyword>
<evidence type="ECO:0000313" key="2">
    <source>
        <dbReference type="EMBL" id="MBR0683078.1"/>
    </source>
</evidence>
<organism evidence="2 3">
    <name type="scientific">Neoroseomonas eburnea</name>
    <dbReference type="NCBI Taxonomy" id="1346889"/>
    <lineage>
        <taxon>Bacteria</taxon>
        <taxon>Pseudomonadati</taxon>
        <taxon>Pseudomonadota</taxon>
        <taxon>Alphaproteobacteria</taxon>
        <taxon>Acetobacterales</taxon>
        <taxon>Acetobacteraceae</taxon>
        <taxon>Neoroseomonas</taxon>
    </lineage>
</organism>
<sequence>MTDIIEPGGGDPAPEPAAAPDRRPAAGQLILAQRAITAPATVDRAARTVEVVWSTGARARNFVPALGLITEELEMSPNAVRMEALRSGRAPVLDTHRRGGARDVLGRVTAARLERGRGYATLQFSTAADVEPVWQRIADGTLRAVSVGYRVHRYQPRPDAATGETVHRAVDWEPFEISVVPVPVDRDAAVRAQGEQGLPAPAIEPALPDEDPPMPETTPEAPAAPAPSAPLTPPQETTVTTSPAPAVASAPATPPEPNRAAPPDLDAVRAEAQRAERERIAGIDAAVEAARALLPADRITPIRAEAIAQGWTGDQARRALFDALVAHGPRPSIPARPETGPSHDDPAQILDAMAEALAARAMPGYRPQGENGRSGRHAEFMGWRPSDMIGELLRARGERSVPRNPTLLAERAFHTSSDFPLLLAAAANKMLLAAYQPAQPTYRQIFLRRDFRDFKPHRHLRIGDFPTLLPLAENGEIQVGTMSESQEIVLLQTFARRIRVTRPMLVNDDLGAFTDFAAAIGRRVAEFENATAYQLVNSANGDGPTLTTGSAPVFATGAARANKASTGTVLDTSTIGAGRTAIMKQRTLDGLPISMGQTMRLLVGPNLELAARQATVVVQASEIGKANVFAGFVQPVIEPLIQANRWYLFSDPVAAPVYVYGYLNGAEGPQVTTGPVQGADGVEVSVIFDFGVGAIDWRGAWFNPGT</sequence>
<proteinExistence type="predicted"/>
<reference evidence="2" key="1">
    <citation type="submission" date="2020-01" db="EMBL/GenBank/DDBJ databases">
        <authorList>
            <person name="Rat A."/>
        </authorList>
    </citation>
    <scope>NUCLEOTIDE SEQUENCE</scope>
    <source>
        <strain evidence="2">LMG 31228</strain>
    </source>
</reference>
<feature type="region of interest" description="Disordered" evidence="1">
    <location>
        <begin position="194"/>
        <end position="263"/>
    </location>
</feature>
<comment type="caution">
    <text evidence="2">The sequence shown here is derived from an EMBL/GenBank/DDBJ whole genome shotgun (WGS) entry which is preliminary data.</text>
</comment>
<feature type="compositionally biased region" description="Low complexity" evidence="1">
    <location>
        <begin position="237"/>
        <end position="251"/>
    </location>
</feature>
<feature type="compositionally biased region" description="Pro residues" evidence="1">
    <location>
        <begin position="222"/>
        <end position="233"/>
    </location>
</feature>
<dbReference type="Proteomes" id="UP001138709">
    <property type="component" value="Unassembled WGS sequence"/>
</dbReference>
<dbReference type="RefSeq" id="WP_211848618.1">
    <property type="nucleotide sequence ID" value="NZ_JAAEDL010000026.1"/>
</dbReference>
<feature type="region of interest" description="Disordered" evidence="1">
    <location>
        <begin position="1"/>
        <end position="22"/>
    </location>
</feature>